<feature type="domain" description="G-protein coupled receptors family 1 profile" evidence="15">
    <location>
        <begin position="59"/>
        <end position="311"/>
    </location>
</feature>
<evidence type="ECO:0000256" key="7">
    <source>
        <dbReference type="ARBA" id="ARBA00023040"/>
    </source>
</evidence>
<dbReference type="PANTHER" id="PTHR26451">
    <property type="entry name" value="G_PROTEIN_RECEP_F1_2 DOMAIN-CONTAINING PROTEIN"/>
    <property type="match status" value="1"/>
</dbReference>
<keyword evidence="3 14" id="KW-0716">Sensory transduction</keyword>
<dbReference type="InParanoid" id="A0A667X489"/>
<keyword evidence="2 14" id="KW-1003">Cell membrane</keyword>
<comment type="subcellular location">
    <subcellularLocation>
        <location evidence="1 14">Cell membrane</location>
        <topology evidence="1 14">Multi-pass membrane protein</topology>
    </subcellularLocation>
</comment>
<dbReference type="PROSITE" id="PS50262">
    <property type="entry name" value="G_PROTEIN_RECEP_F1_2"/>
    <property type="match status" value="1"/>
</dbReference>
<feature type="transmembrane region" description="Helical" evidence="14">
    <location>
        <begin position="159"/>
        <end position="182"/>
    </location>
</feature>
<evidence type="ECO:0000256" key="8">
    <source>
        <dbReference type="ARBA" id="ARBA00023136"/>
    </source>
</evidence>
<keyword evidence="9" id="KW-1015">Disulfide bond</keyword>
<dbReference type="GeneTree" id="ENSGT00950000183048"/>
<evidence type="ECO:0000256" key="1">
    <source>
        <dbReference type="ARBA" id="ARBA00004651"/>
    </source>
</evidence>
<accession>A0A667X489</accession>
<keyword evidence="11" id="KW-0325">Glycoprotein</keyword>
<dbReference type="FunCoup" id="A0A667X489">
    <property type="interactions" value="246"/>
</dbReference>
<evidence type="ECO:0000256" key="13">
    <source>
        <dbReference type="RuleBase" id="RU000688"/>
    </source>
</evidence>
<dbReference type="Gene3D" id="1.20.1070.10">
    <property type="entry name" value="Rhodopsin 7-helix transmembrane proteins"/>
    <property type="match status" value="1"/>
</dbReference>
<feature type="transmembrane region" description="Helical" evidence="14">
    <location>
        <begin position="110"/>
        <end position="138"/>
    </location>
</feature>
<dbReference type="GO" id="GO:0005886">
    <property type="term" value="C:plasma membrane"/>
    <property type="evidence" value="ECO:0007669"/>
    <property type="project" value="UniProtKB-SubCell"/>
</dbReference>
<evidence type="ECO:0000256" key="4">
    <source>
        <dbReference type="ARBA" id="ARBA00022692"/>
    </source>
</evidence>
<feature type="transmembrane region" description="Helical" evidence="14">
    <location>
        <begin position="290"/>
        <end position="313"/>
    </location>
</feature>
<dbReference type="GO" id="GO:0005549">
    <property type="term" value="F:odorant binding"/>
    <property type="evidence" value="ECO:0007669"/>
    <property type="project" value="TreeGrafter"/>
</dbReference>
<keyword evidence="4 13" id="KW-0812">Transmembrane</keyword>
<evidence type="ECO:0000313" key="16">
    <source>
        <dbReference type="Ensembl" id="ENSMMDP00005008768.1"/>
    </source>
</evidence>
<dbReference type="Ensembl" id="ENSMMDT00005009014.1">
    <property type="protein sequence ID" value="ENSMMDP00005008768.1"/>
    <property type="gene ID" value="ENSMMDG00005004833.1"/>
</dbReference>
<dbReference type="InterPro" id="IPR017452">
    <property type="entry name" value="GPCR_Rhodpsn_7TM"/>
</dbReference>
<reference evidence="16" key="3">
    <citation type="submission" date="2025-09" db="UniProtKB">
        <authorList>
            <consortium name="Ensembl"/>
        </authorList>
    </citation>
    <scope>IDENTIFICATION</scope>
</reference>
<keyword evidence="7 13" id="KW-0297">G-protein coupled receptor</keyword>
<evidence type="ECO:0000256" key="11">
    <source>
        <dbReference type="ARBA" id="ARBA00023180"/>
    </source>
</evidence>
<reference evidence="16" key="2">
    <citation type="submission" date="2025-08" db="UniProtKB">
        <authorList>
            <consortium name="Ensembl"/>
        </authorList>
    </citation>
    <scope>IDENTIFICATION</scope>
</reference>
<protein>
    <recommendedName>
        <fullName evidence="14">Olfactory receptor</fullName>
    </recommendedName>
</protein>
<evidence type="ECO:0000256" key="14">
    <source>
        <dbReference type="RuleBase" id="RU363047"/>
    </source>
</evidence>
<dbReference type="PRINTS" id="PR00237">
    <property type="entry name" value="GPCRRHODOPSN"/>
</dbReference>
<evidence type="ECO:0000256" key="10">
    <source>
        <dbReference type="ARBA" id="ARBA00023170"/>
    </source>
</evidence>
<evidence type="ECO:0000256" key="6">
    <source>
        <dbReference type="ARBA" id="ARBA00022989"/>
    </source>
</evidence>
<evidence type="ECO:0000256" key="12">
    <source>
        <dbReference type="ARBA" id="ARBA00023224"/>
    </source>
</evidence>
<dbReference type="AlphaFoldDB" id="A0A667X489"/>
<keyword evidence="12 13" id="KW-0807">Transducer</keyword>
<dbReference type="SUPFAM" id="SSF81321">
    <property type="entry name" value="Family A G protein-coupled receptor-like"/>
    <property type="match status" value="1"/>
</dbReference>
<dbReference type="InterPro" id="IPR000276">
    <property type="entry name" value="GPCR_Rhodpsn"/>
</dbReference>
<feature type="transmembrane region" description="Helical" evidence="14">
    <location>
        <begin position="78"/>
        <end position="104"/>
    </location>
</feature>
<proteinExistence type="inferred from homology"/>
<evidence type="ECO:0000313" key="17">
    <source>
        <dbReference type="Proteomes" id="UP000472263"/>
    </source>
</evidence>
<keyword evidence="10 13" id="KW-0675">Receptor</keyword>
<dbReference type="Proteomes" id="UP000472263">
    <property type="component" value="Chromosome 21"/>
</dbReference>
<dbReference type="FunFam" id="1.20.1070.10:FF:000024">
    <property type="entry name" value="Olfactory receptor"/>
    <property type="match status" value="1"/>
</dbReference>
<dbReference type="PRINTS" id="PR00245">
    <property type="entry name" value="OLFACTORYR"/>
</dbReference>
<dbReference type="InterPro" id="IPR052921">
    <property type="entry name" value="GPCR1_Superfamily_Member"/>
</dbReference>
<evidence type="ECO:0000256" key="2">
    <source>
        <dbReference type="ARBA" id="ARBA00022475"/>
    </source>
</evidence>
<organism evidence="16 17">
    <name type="scientific">Myripristis murdjan</name>
    <name type="common">pinecone soldierfish</name>
    <dbReference type="NCBI Taxonomy" id="586833"/>
    <lineage>
        <taxon>Eukaryota</taxon>
        <taxon>Metazoa</taxon>
        <taxon>Chordata</taxon>
        <taxon>Craniata</taxon>
        <taxon>Vertebrata</taxon>
        <taxon>Euteleostomi</taxon>
        <taxon>Actinopterygii</taxon>
        <taxon>Neopterygii</taxon>
        <taxon>Teleostei</taxon>
        <taxon>Neoteleostei</taxon>
        <taxon>Acanthomorphata</taxon>
        <taxon>Holocentriformes</taxon>
        <taxon>Holocentridae</taxon>
        <taxon>Myripristis</taxon>
    </lineage>
</organism>
<dbReference type="PROSITE" id="PS00237">
    <property type="entry name" value="G_PROTEIN_RECEP_F1_1"/>
    <property type="match status" value="1"/>
</dbReference>
<dbReference type="PANTHER" id="PTHR26451:SF885">
    <property type="entry name" value="OLFACTORY RECEPTOR"/>
    <property type="match status" value="1"/>
</dbReference>
<gene>
    <name evidence="16" type="primary">LOC115379523</name>
</gene>
<evidence type="ECO:0000256" key="3">
    <source>
        <dbReference type="ARBA" id="ARBA00022606"/>
    </source>
</evidence>
<keyword evidence="8 14" id="KW-0472">Membrane</keyword>
<comment type="similarity">
    <text evidence="13">Belongs to the G-protein coupled receptor 1 family.</text>
</comment>
<feature type="transmembrane region" description="Helical" evidence="14">
    <location>
        <begin position="259"/>
        <end position="278"/>
    </location>
</feature>
<dbReference type="InterPro" id="IPR000725">
    <property type="entry name" value="Olfact_rcpt"/>
</dbReference>
<keyword evidence="6 14" id="KW-1133">Transmembrane helix</keyword>
<reference evidence="16" key="1">
    <citation type="submission" date="2019-06" db="EMBL/GenBank/DDBJ databases">
        <authorList>
            <consortium name="Wellcome Sanger Institute Data Sharing"/>
        </authorList>
    </citation>
    <scope>NUCLEOTIDE SEQUENCE [LARGE SCALE GENOMIC DNA]</scope>
</reference>
<name>A0A667X489_9TELE</name>
<sequence>HCFFSDNQTDQSTLCFITVAMENSTEVVSFVLTMYGNIGNFKYLYFILAMLFYILVIFVNAVVIVIIYVDRNLHEPMYLILCGLLANEIYGSTSLLPCLMAQILSDTHEISVFYCFIQIFCIHTYAGIEYAILTIMAYDRYVCICKPLHYNVIITKRKIQQVILAVWICIFVEVGVLLSFTIRLKLCGNIIYKVFCSNHLVSQLSCSSHREMSHINDLVFCLVFSVVIPTGFISFTYIKILGVCLNSSKETKQKAVSTCTPHLVALLNFGFAGFYELITPNFDMTFLPYPLLVISCVYTLICQPLLSPIIYGLKLSKIRHACKNFVASKML</sequence>
<dbReference type="GO" id="GO:0004984">
    <property type="term" value="F:olfactory receptor activity"/>
    <property type="evidence" value="ECO:0007669"/>
    <property type="project" value="InterPro"/>
</dbReference>
<evidence type="ECO:0000256" key="5">
    <source>
        <dbReference type="ARBA" id="ARBA00022725"/>
    </source>
</evidence>
<evidence type="ECO:0000259" key="15">
    <source>
        <dbReference type="PROSITE" id="PS50262"/>
    </source>
</evidence>
<dbReference type="GO" id="GO:0004930">
    <property type="term" value="F:G protein-coupled receptor activity"/>
    <property type="evidence" value="ECO:0007669"/>
    <property type="project" value="UniProtKB-KW"/>
</dbReference>
<feature type="transmembrane region" description="Helical" evidence="14">
    <location>
        <begin position="217"/>
        <end position="238"/>
    </location>
</feature>
<evidence type="ECO:0000256" key="9">
    <source>
        <dbReference type="ARBA" id="ARBA00023157"/>
    </source>
</evidence>
<dbReference type="Pfam" id="PF13853">
    <property type="entry name" value="7tm_4"/>
    <property type="match status" value="1"/>
</dbReference>
<keyword evidence="5 14" id="KW-0552">Olfaction</keyword>
<keyword evidence="17" id="KW-1185">Reference proteome</keyword>
<feature type="transmembrane region" description="Helical" evidence="14">
    <location>
        <begin position="43"/>
        <end position="69"/>
    </location>
</feature>